<comment type="caution">
    <text evidence="1">The sequence shown here is derived from an EMBL/GenBank/DDBJ whole genome shotgun (WGS) entry which is preliminary data.</text>
</comment>
<sequence>MGFTRGGWLLYDSTNRMTEEFGLIAVAIAHHPSQAIPLASSWFSNASDYLGMKVSLALRKLGATPEFK</sequence>
<reference evidence="1 2" key="1">
    <citation type="submission" date="2022-04" db="EMBL/GenBank/DDBJ databases">
        <title>Positive selection, recombination, and allopatry shape intraspecific diversity of widespread and dominant cyanobacteria.</title>
        <authorList>
            <person name="Wei J."/>
            <person name="Shu W."/>
            <person name="Hu C."/>
        </authorList>
    </citation>
    <scope>NUCLEOTIDE SEQUENCE [LARGE SCALE GENOMIC DNA]</scope>
    <source>
        <strain evidence="1 2">DQ-A4</strain>
    </source>
</reference>
<keyword evidence="2" id="KW-1185">Reference proteome</keyword>
<dbReference type="Proteomes" id="UP001482513">
    <property type="component" value="Unassembled WGS sequence"/>
</dbReference>
<name>A0ABV0K5P3_9CYAN</name>
<organism evidence="1 2">
    <name type="scientific">Leptolyngbya subtilissima DQ-A4</name>
    <dbReference type="NCBI Taxonomy" id="2933933"/>
    <lineage>
        <taxon>Bacteria</taxon>
        <taxon>Bacillati</taxon>
        <taxon>Cyanobacteriota</taxon>
        <taxon>Cyanophyceae</taxon>
        <taxon>Leptolyngbyales</taxon>
        <taxon>Leptolyngbyaceae</taxon>
        <taxon>Leptolyngbya group</taxon>
        <taxon>Leptolyngbya</taxon>
    </lineage>
</organism>
<dbReference type="RefSeq" id="WP_190705409.1">
    <property type="nucleotide sequence ID" value="NZ_JAMPKX010000006.1"/>
</dbReference>
<proteinExistence type="predicted"/>
<evidence type="ECO:0000313" key="2">
    <source>
        <dbReference type="Proteomes" id="UP001482513"/>
    </source>
</evidence>
<dbReference type="EMBL" id="JAMPKX010000006">
    <property type="protein sequence ID" value="MEP0948082.1"/>
    <property type="molecule type" value="Genomic_DNA"/>
</dbReference>
<evidence type="ECO:0000313" key="1">
    <source>
        <dbReference type="EMBL" id="MEP0948082.1"/>
    </source>
</evidence>
<accession>A0ABV0K5P3</accession>
<protein>
    <submittedName>
        <fullName evidence="1">Uncharacterized protein</fullName>
    </submittedName>
</protein>
<gene>
    <name evidence="1" type="ORF">NC992_14455</name>
</gene>